<keyword evidence="1" id="KW-0732">Signal</keyword>
<name>A0A1S2LEX0_9BACI</name>
<organism evidence="5 7">
    <name type="scientific">Anaerobacillus isosaccharinicus</name>
    <dbReference type="NCBI Taxonomy" id="1532552"/>
    <lineage>
        <taxon>Bacteria</taxon>
        <taxon>Bacillati</taxon>
        <taxon>Bacillota</taxon>
        <taxon>Bacilli</taxon>
        <taxon>Bacillales</taxon>
        <taxon>Bacillaceae</taxon>
        <taxon>Anaerobacillus</taxon>
    </lineage>
</organism>
<accession>A0A1S2LEX0</accession>
<dbReference type="CDD" id="cd12797">
    <property type="entry name" value="M23_peptidase"/>
    <property type="match status" value="1"/>
</dbReference>
<reference evidence="6 7" key="3">
    <citation type="journal article" date="2019" name="Int. J. Syst. Evol. Microbiol.">
        <title>Anaerobacillus isosaccharinicus sp. nov., an alkaliphilic bacterium which degrades isosaccharinic acid.</title>
        <authorList>
            <person name="Bassil N.M."/>
            <person name="Lloyd J.R."/>
        </authorList>
    </citation>
    <scope>NUCLEOTIDE SEQUENCE [LARGE SCALE GENOMIC DNA]</scope>
    <source>
        <strain evidence="6 7">NB2006</strain>
    </source>
</reference>
<dbReference type="EMBL" id="LQXD01000145">
    <property type="protein sequence ID" value="OIJ10790.1"/>
    <property type="molecule type" value="Genomic_DNA"/>
</dbReference>
<dbReference type="SUPFAM" id="SSF51261">
    <property type="entry name" value="Duplicated hybrid motif"/>
    <property type="match status" value="1"/>
</dbReference>
<evidence type="ECO:0000313" key="6">
    <source>
        <dbReference type="EMBL" id="QOY35005.1"/>
    </source>
</evidence>
<reference evidence="6" key="4">
    <citation type="submission" date="2020-10" db="EMBL/GenBank/DDBJ databases">
        <authorList>
            <person name="Bassil N.M."/>
            <person name="Lloyd J.R."/>
        </authorList>
    </citation>
    <scope>NUCLEOTIDE SEQUENCE</scope>
    <source>
        <strain evidence="6">NB2006</strain>
    </source>
</reference>
<gene>
    <name evidence="6" type="ORF">AWH56_020170</name>
    <name evidence="5" type="ORF">AWH56_16680</name>
</gene>
<dbReference type="KEGG" id="aia:AWH56_020170"/>
<feature type="domain" description="M23ase beta-sheet core" evidence="4">
    <location>
        <begin position="139"/>
        <end position="233"/>
    </location>
</feature>
<evidence type="ECO:0000313" key="7">
    <source>
        <dbReference type="Proteomes" id="UP000180175"/>
    </source>
</evidence>
<dbReference type="Pfam" id="PF01551">
    <property type="entry name" value="Peptidase_M23"/>
    <property type="match status" value="1"/>
</dbReference>
<dbReference type="RefSeq" id="WP_071318134.1">
    <property type="nucleotide sequence ID" value="NZ_CP063356.2"/>
</dbReference>
<dbReference type="InterPro" id="IPR016047">
    <property type="entry name" value="M23ase_b-sheet_dom"/>
</dbReference>
<dbReference type="AlphaFoldDB" id="A0A1S2LEX0"/>
<dbReference type="InterPro" id="IPR011055">
    <property type="entry name" value="Dup_hybrid_motif"/>
</dbReference>
<dbReference type="GO" id="GO:0004222">
    <property type="term" value="F:metalloendopeptidase activity"/>
    <property type="evidence" value="ECO:0007669"/>
    <property type="project" value="TreeGrafter"/>
</dbReference>
<sequence length="246" mass="27915">MQLEEQTEEVEKMKQDYAILQQETKTVQQTIEEFKLFEEQISNLNLQMPRNLNSNENDGSGGIPFPELSSLEPNETSLKIIEMKEELPDLIEKFEESLKRLQEYENELKTIPTLFPATEGRLTSKYGNRKDPFNWKRTFHSGIDIAAPLNTPILAAADGKVIHAGRNGGYGLTVIIEHGDTYETLYAHLNKIDVQVGETVKKGDVIGGMGTTGRSTGVHLHYEIKRDGDRIDPYLYMTFHERANSN</sequence>
<feature type="region of interest" description="Disordered" evidence="3">
    <location>
        <begin position="50"/>
        <end position="70"/>
    </location>
</feature>
<evidence type="ECO:0000313" key="5">
    <source>
        <dbReference type="EMBL" id="OIJ10790.1"/>
    </source>
</evidence>
<evidence type="ECO:0000256" key="2">
    <source>
        <dbReference type="SAM" id="Coils"/>
    </source>
</evidence>
<feature type="coiled-coil region" evidence="2">
    <location>
        <begin position="3"/>
        <end position="47"/>
    </location>
</feature>
<keyword evidence="7" id="KW-1185">Reference proteome</keyword>
<dbReference type="Gene3D" id="2.70.70.10">
    <property type="entry name" value="Glucose Permease (Domain IIA)"/>
    <property type="match status" value="1"/>
</dbReference>
<dbReference type="FunFam" id="2.70.70.10:FF:000006">
    <property type="entry name" value="M23 family peptidase"/>
    <property type="match status" value="1"/>
</dbReference>
<dbReference type="EMBL" id="CP063356">
    <property type="protein sequence ID" value="QOY35005.1"/>
    <property type="molecule type" value="Genomic_DNA"/>
</dbReference>
<evidence type="ECO:0000259" key="4">
    <source>
        <dbReference type="Pfam" id="PF01551"/>
    </source>
</evidence>
<reference evidence="5 7" key="1">
    <citation type="submission" date="2016-10" db="EMBL/GenBank/DDBJ databases">
        <title>Draft genome sequences of four alkaliphilic bacteria belonging to the Anaerobacillus genus.</title>
        <authorList>
            <person name="Bassil N.M."/>
            <person name="Lloyd J.R."/>
        </authorList>
    </citation>
    <scope>NUCLEOTIDE SEQUENCE [LARGE SCALE GENOMIC DNA]</scope>
    <source>
        <strain evidence="5 7">NB2006</strain>
    </source>
</reference>
<evidence type="ECO:0000256" key="1">
    <source>
        <dbReference type="ARBA" id="ARBA00022729"/>
    </source>
</evidence>
<dbReference type="Proteomes" id="UP000180175">
    <property type="component" value="Chromosome"/>
</dbReference>
<dbReference type="PANTHER" id="PTHR21666">
    <property type="entry name" value="PEPTIDASE-RELATED"/>
    <property type="match status" value="1"/>
</dbReference>
<dbReference type="InterPro" id="IPR050570">
    <property type="entry name" value="Cell_wall_metabolism_enzyme"/>
</dbReference>
<dbReference type="PANTHER" id="PTHR21666:SF289">
    <property type="entry name" value="L-ALA--D-GLU ENDOPEPTIDASE"/>
    <property type="match status" value="1"/>
</dbReference>
<evidence type="ECO:0000256" key="3">
    <source>
        <dbReference type="SAM" id="MobiDB-lite"/>
    </source>
</evidence>
<reference evidence="6 7" key="2">
    <citation type="journal article" date="2017" name="Genome Announc.">
        <title>Draft Genome Sequences of Four Alkaliphilic Bacteria Belonging to the Anaerobacillus Genus.</title>
        <authorList>
            <person name="Bassil N.M."/>
            <person name="Lloyd J.R."/>
        </authorList>
    </citation>
    <scope>NUCLEOTIDE SEQUENCE [LARGE SCALE GENOMIC DNA]</scope>
    <source>
        <strain evidence="6 7">NB2006</strain>
    </source>
</reference>
<keyword evidence="2" id="KW-0175">Coiled coil</keyword>
<protein>
    <submittedName>
        <fullName evidence="6">Peptidoglycan DD-metalloendopeptidase family protein</fullName>
    </submittedName>
</protein>
<proteinExistence type="predicted"/>
<dbReference type="OrthoDB" id="9805070at2"/>